<dbReference type="PROSITE" id="PS50181">
    <property type="entry name" value="FBOX"/>
    <property type="match status" value="1"/>
</dbReference>
<evidence type="ECO:0000259" key="1">
    <source>
        <dbReference type="PROSITE" id="PS50181"/>
    </source>
</evidence>
<dbReference type="InterPro" id="IPR001810">
    <property type="entry name" value="F-box_dom"/>
</dbReference>
<dbReference type="Pfam" id="PF00646">
    <property type="entry name" value="F-box"/>
    <property type="match status" value="1"/>
</dbReference>
<dbReference type="InterPro" id="IPR036047">
    <property type="entry name" value="F-box-like_dom_sf"/>
</dbReference>
<accession>A0A2N9F7H2</accession>
<organism evidence="2">
    <name type="scientific">Fagus sylvatica</name>
    <name type="common">Beechnut</name>
    <dbReference type="NCBI Taxonomy" id="28930"/>
    <lineage>
        <taxon>Eukaryota</taxon>
        <taxon>Viridiplantae</taxon>
        <taxon>Streptophyta</taxon>
        <taxon>Embryophyta</taxon>
        <taxon>Tracheophyta</taxon>
        <taxon>Spermatophyta</taxon>
        <taxon>Magnoliopsida</taxon>
        <taxon>eudicotyledons</taxon>
        <taxon>Gunneridae</taxon>
        <taxon>Pentapetalae</taxon>
        <taxon>rosids</taxon>
        <taxon>fabids</taxon>
        <taxon>Fagales</taxon>
        <taxon>Fagaceae</taxon>
        <taxon>Fagus</taxon>
    </lineage>
</organism>
<dbReference type="CDD" id="cd22160">
    <property type="entry name" value="F-box_AtFBL13-like"/>
    <property type="match status" value="1"/>
</dbReference>
<feature type="domain" description="F-box" evidence="1">
    <location>
        <begin position="5"/>
        <end position="55"/>
    </location>
</feature>
<dbReference type="SUPFAM" id="SSF81383">
    <property type="entry name" value="F-box domain"/>
    <property type="match status" value="1"/>
</dbReference>
<gene>
    <name evidence="2" type="ORF">FSB_LOCUS10995</name>
</gene>
<dbReference type="SUPFAM" id="SSF52047">
    <property type="entry name" value="RNI-like"/>
    <property type="match status" value="1"/>
</dbReference>
<dbReference type="InterPro" id="IPR055411">
    <property type="entry name" value="LRR_FXL15/At3g58940/PEG3-like"/>
</dbReference>
<name>A0A2N9F7H2_FAGSY</name>
<protein>
    <recommendedName>
        <fullName evidence="1">F-box domain-containing protein</fullName>
    </recommendedName>
</protein>
<evidence type="ECO:0000313" key="2">
    <source>
        <dbReference type="EMBL" id="SPC83113.1"/>
    </source>
</evidence>
<sequence length="354" mass="40356">MASVSDIISNLPDSILCHILRFLPTKQAVATSILSRRWKSVWSLVPCFDFYVDEMISPGLNFANIMSRFWALRNVNHLHKFRLQWINDCDVIHVDTCVQAAISRGVVEFDLHIEPEIGPYHLPSKLFNSKTLVRLVLRGQIVLNFPPTIFVLPSLKILVLSLQPEDNSLILLSSCPVLQHLSLSLENYYDFKIILPTLKTLKLTMLNAVGYKLEINAPVLNHITLFGTVGKVVFLENPSSIVEAVVFVFVASNQTPDFQDNGNRLCEFLRALNNIKYLELLGETTKCLCNASNFDPPMFHNLLFLQLEGSCVSHLLPLLLQRAPDLELLTFRKGRRMSYTFLNLFFKGQEYYRA</sequence>
<dbReference type="Pfam" id="PF24758">
    <property type="entry name" value="LRR_At5g56370"/>
    <property type="match status" value="1"/>
</dbReference>
<proteinExistence type="predicted"/>
<dbReference type="SMART" id="SM00256">
    <property type="entry name" value="FBOX"/>
    <property type="match status" value="1"/>
</dbReference>
<dbReference type="InterPro" id="IPR050232">
    <property type="entry name" value="FBL13/AtMIF1-like"/>
</dbReference>
<dbReference type="Gene3D" id="1.20.1280.50">
    <property type="match status" value="1"/>
</dbReference>
<dbReference type="AlphaFoldDB" id="A0A2N9F7H2"/>
<reference evidence="2" key="1">
    <citation type="submission" date="2018-02" db="EMBL/GenBank/DDBJ databases">
        <authorList>
            <person name="Cohen D.B."/>
            <person name="Kent A.D."/>
        </authorList>
    </citation>
    <scope>NUCLEOTIDE SEQUENCE</scope>
</reference>
<dbReference type="PANTHER" id="PTHR31900">
    <property type="entry name" value="F-BOX/RNI SUPERFAMILY PROTEIN-RELATED"/>
    <property type="match status" value="1"/>
</dbReference>
<dbReference type="EMBL" id="OIVN01000624">
    <property type="protein sequence ID" value="SPC83113.1"/>
    <property type="molecule type" value="Genomic_DNA"/>
</dbReference>
<dbReference type="InterPro" id="IPR053781">
    <property type="entry name" value="F-box_AtFBL13-like"/>
</dbReference>
<dbReference type="PANTHER" id="PTHR31900:SF34">
    <property type="entry name" value="EMB|CAB62440.1-RELATED"/>
    <property type="match status" value="1"/>
</dbReference>